<dbReference type="GO" id="GO:0016832">
    <property type="term" value="F:aldehyde-lyase activity"/>
    <property type="evidence" value="ECO:0007669"/>
    <property type="project" value="TreeGrafter"/>
</dbReference>
<evidence type="ECO:0000256" key="6">
    <source>
        <dbReference type="ARBA" id="ARBA00022833"/>
    </source>
</evidence>
<evidence type="ECO:0000313" key="9">
    <source>
        <dbReference type="Proteomes" id="UP000226191"/>
    </source>
</evidence>
<dbReference type="Proteomes" id="UP000226191">
    <property type="component" value="Unassembled WGS sequence"/>
</dbReference>
<dbReference type="GO" id="GO:0005829">
    <property type="term" value="C:cytosol"/>
    <property type="evidence" value="ECO:0007669"/>
    <property type="project" value="TreeGrafter"/>
</dbReference>
<protein>
    <recommendedName>
        <fullName evidence="4">L-ribulose-5-phosphate 4-epimerase</fullName>
        <ecNumber evidence="4">5.1.3.4</ecNumber>
    </recommendedName>
</protein>
<evidence type="ECO:0000256" key="1">
    <source>
        <dbReference type="ARBA" id="ARBA00001726"/>
    </source>
</evidence>
<comment type="caution">
    <text evidence="8">The sequence shown here is derived from an EMBL/GenBank/DDBJ whole genome shotgun (WGS) entry which is preliminary data.</text>
</comment>
<dbReference type="GO" id="GO:0019323">
    <property type="term" value="P:pentose catabolic process"/>
    <property type="evidence" value="ECO:0007669"/>
    <property type="project" value="TreeGrafter"/>
</dbReference>
<keyword evidence="5" id="KW-0479">Metal-binding</keyword>
<dbReference type="InterPro" id="IPR001303">
    <property type="entry name" value="Aldolase_II/adducin_N"/>
</dbReference>
<proteinExistence type="inferred from homology"/>
<evidence type="ECO:0000259" key="7">
    <source>
        <dbReference type="SMART" id="SM01007"/>
    </source>
</evidence>
<organism evidence="8 9">
    <name type="scientific">Cutibacterium acnes</name>
    <name type="common">Propionibacterium acnes</name>
    <dbReference type="NCBI Taxonomy" id="1747"/>
    <lineage>
        <taxon>Bacteria</taxon>
        <taxon>Bacillati</taxon>
        <taxon>Actinomycetota</taxon>
        <taxon>Actinomycetes</taxon>
        <taxon>Propionibacteriales</taxon>
        <taxon>Propionibacteriaceae</taxon>
        <taxon>Cutibacterium</taxon>
    </lineage>
</organism>
<dbReference type="EMBL" id="MVCE01000002">
    <property type="protein sequence ID" value="PGF35330.1"/>
    <property type="molecule type" value="Genomic_DNA"/>
</dbReference>
<keyword evidence="6" id="KW-0862">Zinc</keyword>
<dbReference type="PANTHER" id="PTHR22789">
    <property type="entry name" value="FUCULOSE PHOSPHATE ALDOLASE"/>
    <property type="match status" value="1"/>
</dbReference>
<dbReference type="PANTHER" id="PTHR22789:SF8">
    <property type="entry name" value="L-RIBULOSE-5-PHOSPHATE 4-EPIMERASE SGBE"/>
    <property type="match status" value="1"/>
</dbReference>
<gene>
    <name evidence="8" type="ORF">B1B09_07095</name>
</gene>
<evidence type="ECO:0000256" key="5">
    <source>
        <dbReference type="ARBA" id="ARBA00022723"/>
    </source>
</evidence>
<dbReference type="GO" id="GO:0008742">
    <property type="term" value="F:L-ribulose-phosphate 4-epimerase activity"/>
    <property type="evidence" value="ECO:0007669"/>
    <property type="project" value="UniProtKB-EC"/>
</dbReference>
<dbReference type="SUPFAM" id="SSF53639">
    <property type="entry name" value="AraD/HMP-PK domain-like"/>
    <property type="match status" value="1"/>
</dbReference>
<dbReference type="Gene3D" id="3.40.225.10">
    <property type="entry name" value="Class II aldolase/adducin N-terminal domain"/>
    <property type="match status" value="1"/>
</dbReference>
<reference evidence="8 9" key="1">
    <citation type="submission" date="2017-02" db="EMBL/GenBank/DDBJ databases">
        <title>Prevalence of linear plasmids in Cutibacterium acnes isolates obtained from cancerous prostatic tissue.</title>
        <authorList>
            <person name="Davidsson S."/>
            <person name="Bruggemann H."/>
        </authorList>
    </citation>
    <scope>NUCLEOTIDE SEQUENCE [LARGE SCALE GENOMIC DNA]</scope>
    <source>
        <strain evidence="8 9">11-78</strain>
    </source>
</reference>
<evidence type="ECO:0000256" key="3">
    <source>
        <dbReference type="ARBA" id="ARBA00010037"/>
    </source>
</evidence>
<dbReference type="Pfam" id="PF00596">
    <property type="entry name" value="Aldolase_II"/>
    <property type="match status" value="1"/>
</dbReference>
<dbReference type="InterPro" id="IPR036409">
    <property type="entry name" value="Aldolase_II/adducin_N_sf"/>
</dbReference>
<sequence>MTPDDMVVVDSEGKIIEGDRGPSSDTASHLYVYRRRDDIRSIVHTHSTFATAWAATGQDIPYSLAAVADEFGGPVPCAGYAHIGTEQIGEQVMRFIDQCPAVLLRKHGVFTVGASIEKALKAAVMVEDIARTLAYATMIGDISSLPQSEIDANHDRYINRYGTATASTGVTS</sequence>
<comment type="similarity">
    <text evidence="3">Belongs to the aldolase class II family. AraD/FucA subfamily.</text>
</comment>
<accession>A0AA44TKZ1</accession>
<dbReference type="EC" id="5.1.3.4" evidence="4"/>
<evidence type="ECO:0000256" key="4">
    <source>
        <dbReference type="ARBA" id="ARBA00013186"/>
    </source>
</evidence>
<comment type="catalytic activity">
    <reaction evidence="1">
        <text>L-ribulose 5-phosphate = D-xylulose 5-phosphate</text>
        <dbReference type="Rhea" id="RHEA:22368"/>
        <dbReference type="ChEBI" id="CHEBI:57737"/>
        <dbReference type="ChEBI" id="CHEBI:58226"/>
        <dbReference type="EC" id="5.1.3.4"/>
    </reaction>
</comment>
<dbReference type="RefSeq" id="WP_098691072.1">
    <property type="nucleotide sequence ID" value="NZ_JANDKO010000002.1"/>
</dbReference>
<dbReference type="AlphaFoldDB" id="A0AA44TKZ1"/>
<evidence type="ECO:0000313" key="8">
    <source>
        <dbReference type="EMBL" id="PGF35330.1"/>
    </source>
</evidence>
<comment type="cofactor">
    <cofactor evidence="2">
        <name>Zn(2+)</name>
        <dbReference type="ChEBI" id="CHEBI:29105"/>
    </cofactor>
</comment>
<dbReference type="GO" id="GO:0046872">
    <property type="term" value="F:metal ion binding"/>
    <property type="evidence" value="ECO:0007669"/>
    <property type="project" value="UniProtKB-KW"/>
</dbReference>
<evidence type="ECO:0000256" key="2">
    <source>
        <dbReference type="ARBA" id="ARBA00001947"/>
    </source>
</evidence>
<dbReference type="InterPro" id="IPR050197">
    <property type="entry name" value="Aldolase_class_II_sugar_metab"/>
</dbReference>
<feature type="domain" description="Class II aldolase/adducin N-terminal" evidence="7">
    <location>
        <begin position="1"/>
        <end position="134"/>
    </location>
</feature>
<dbReference type="SMART" id="SM01007">
    <property type="entry name" value="Aldolase_II"/>
    <property type="match status" value="1"/>
</dbReference>
<name>A0AA44TKZ1_CUTAC</name>